<dbReference type="AlphaFoldDB" id="A0A2S7WNS5"/>
<name>A0A2S7WNS5_9FLAO</name>
<dbReference type="Proteomes" id="UP000238882">
    <property type="component" value="Unassembled WGS sequence"/>
</dbReference>
<dbReference type="OrthoDB" id="627992at2"/>
<feature type="transmembrane region" description="Helical" evidence="1">
    <location>
        <begin position="50"/>
        <end position="67"/>
    </location>
</feature>
<organism evidence="2 3">
    <name type="scientific">Polaribacter porphyrae</name>
    <dbReference type="NCBI Taxonomy" id="1137780"/>
    <lineage>
        <taxon>Bacteria</taxon>
        <taxon>Pseudomonadati</taxon>
        <taxon>Bacteroidota</taxon>
        <taxon>Flavobacteriia</taxon>
        <taxon>Flavobacteriales</taxon>
        <taxon>Flavobacteriaceae</taxon>
    </lineage>
</organism>
<sequence>MKNLILLTSAILFSTLFYRQGIGLNLSLFTLLTIIVLVINNKTIIKTKIYIIKIFAYFITGVVVFLYKSDLTIIANIIAFFTLIGSISELKSSIYIKFMNGIYTTIVAAFSLYFDKQTTEIQTVKKNKINYVYWLKIIGIPALFLIIFISLYRNGNPKFNELILKIDFSFINLQWILFTGLGYYLFYNITNPITIDPATSLDLNTGNYLNKNEIKHLSPKKIKEENKLGIVLLYLLNALIILFLITDVLYLSELYQMTAPELSKQVHTGVNALIFSNLLAIAIILYFFRGNLNFYDKNKGIKNASFLWIFLNLTVILITAIKNMEYINSFGFTYKRIGVLFFLMATSLGLMSTYFKVQKTKNLWYLFRKNTQIAFAVLILSSTLNWDKFITYYNINYAEQLDLKYLINLSDNNTFLLKGYAEKGNLNNNDKFDIDVRHNNYIRKLRDNSWQEMVFDNVKITE</sequence>
<feature type="transmembrane region" description="Helical" evidence="1">
    <location>
        <begin position="333"/>
        <end position="355"/>
    </location>
</feature>
<proteinExistence type="predicted"/>
<feature type="transmembrane region" description="Helical" evidence="1">
    <location>
        <begin position="228"/>
        <end position="250"/>
    </location>
</feature>
<protein>
    <submittedName>
        <fullName evidence="2">Uncharacterized protein</fullName>
    </submittedName>
</protein>
<dbReference type="InterPro" id="IPR025291">
    <property type="entry name" value="DUF4153"/>
</dbReference>
<feature type="transmembrane region" description="Helical" evidence="1">
    <location>
        <begin position="20"/>
        <end position="38"/>
    </location>
</feature>
<keyword evidence="1" id="KW-0472">Membrane</keyword>
<dbReference type="EMBL" id="MSCN01000001">
    <property type="protein sequence ID" value="PQJ79250.1"/>
    <property type="molecule type" value="Genomic_DNA"/>
</dbReference>
<dbReference type="RefSeq" id="WP_105015849.1">
    <property type="nucleotide sequence ID" value="NZ_MSCN01000001.1"/>
</dbReference>
<feature type="transmembrane region" description="Helical" evidence="1">
    <location>
        <begin position="163"/>
        <end position="186"/>
    </location>
</feature>
<feature type="transmembrane region" description="Helical" evidence="1">
    <location>
        <begin position="270"/>
        <end position="288"/>
    </location>
</feature>
<keyword evidence="3" id="KW-1185">Reference proteome</keyword>
<evidence type="ECO:0000313" key="2">
    <source>
        <dbReference type="EMBL" id="PQJ79250.1"/>
    </source>
</evidence>
<keyword evidence="1" id="KW-1133">Transmembrane helix</keyword>
<feature type="transmembrane region" description="Helical" evidence="1">
    <location>
        <begin position="73"/>
        <end position="90"/>
    </location>
</feature>
<evidence type="ECO:0000256" key="1">
    <source>
        <dbReference type="SAM" id="Phobius"/>
    </source>
</evidence>
<feature type="transmembrane region" description="Helical" evidence="1">
    <location>
        <begin position="131"/>
        <end position="151"/>
    </location>
</feature>
<feature type="transmembrane region" description="Helical" evidence="1">
    <location>
        <begin position="300"/>
        <end position="321"/>
    </location>
</feature>
<evidence type="ECO:0000313" key="3">
    <source>
        <dbReference type="Proteomes" id="UP000238882"/>
    </source>
</evidence>
<comment type="caution">
    <text evidence="2">The sequence shown here is derived from an EMBL/GenBank/DDBJ whole genome shotgun (WGS) entry which is preliminary data.</text>
</comment>
<gene>
    <name evidence="2" type="ORF">BTO18_08725</name>
</gene>
<reference evidence="2 3" key="1">
    <citation type="submission" date="2016-12" db="EMBL/GenBank/DDBJ databases">
        <title>Trade-off between light-utilization and light-protection in marine flavobacteria.</title>
        <authorList>
            <person name="Kumagai Y."/>
            <person name="Yoshizawa S."/>
            <person name="Kogure K."/>
            <person name="Iwasaki W."/>
        </authorList>
    </citation>
    <scope>NUCLEOTIDE SEQUENCE [LARGE SCALE GENOMIC DNA]</scope>
    <source>
        <strain evidence="2 3">NBRC 108759</strain>
    </source>
</reference>
<keyword evidence="1" id="KW-0812">Transmembrane</keyword>
<accession>A0A2S7WNS5</accession>
<dbReference type="Pfam" id="PF13687">
    <property type="entry name" value="DUF4153"/>
    <property type="match status" value="1"/>
</dbReference>